<organism evidence="1 2">
    <name type="scientific">Hirundo rustica rustica</name>
    <dbReference type="NCBI Taxonomy" id="333673"/>
    <lineage>
        <taxon>Eukaryota</taxon>
        <taxon>Metazoa</taxon>
        <taxon>Chordata</taxon>
        <taxon>Craniata</taxon>
        <taxon>Vertebrata</taxon>
        <taxon>Euteleostomi</taxon>
        <taxon>Archelosauria</taxon>
        <taxon>Archosauria</taxon>
        <taxon>Dinosauria</taxon>
        <taxon>Saurischia</taxon>
        <taxon>Theropoda</taxon>
        <taxon>Coelurosauria</taxon>
        <taxon>Aves</taxon>
        <taxon>Neognathae</taxon>
        <taxon>Neoaves</taxon>
        <taxon>Telluraves</taxon>
        <taxon>Australaves</taxon>
        <taxon>Passeriformes</taxon>
        <taxon>Sylvioidea</taxon>
        <taxon>Hirundinidae</taxon>
        <taxon>Hirundo</taxon>
    </lineage>
</organism>
<dbReference type="EMBL" id="QRBI01000267">
    <property type="protein sequence ID" value="RMB89883.1"/>
    <property type="molecule type" value="Genomic_DNA"/>
</dbReference>
<gene>
    <name evidence="1" type="ORF">DUI87_33747</name>
</gene>
<dbReference type="Proteomes" id="UP000269221">
    <property type="component" value="Unassembled WGS sequence"/>
</dbReference>
<evidence type="ECO:0000313" key="2">
    <source>
        <dbReference type="Proteomes" id="UP000269221"/>
    </source>
</evidence>
<accession>A0A3M0ISP8</accession>
<dbReference type="AlphaFoldDB" id="A0A3M0ISP8"/>
<name>A0A3M0ISP8_HIRRU</name>
<sequence>MGFGSQYRDINIRYQDQDRKYQDVEEESLDFGYKSQDLGYNYHDSNHDINVQRVMPNDSFSIVRDPGTLGPSFFC</sequence>
<keyword evidence="2" id="KW-1185">Reference proteome</keyword>
<proteinExistence type="predicted"/>
<reference evidence="1 2" key="1">
    <citation type="submission" date="2018-07" db="EMBL/GenBank/DDBJ databases">
        <title>A high quality draft genome assembly of the barn swallow (H. rustica rustica).</title>
        <authorList>
            <person name="Formenti G."/>
            <person name="Chiara M."/>
            <person name="Poveda L."/>
            <person name="Francoijs K.-J."/>
            <person name="Bonisoli-Alquati A."/>
            <person name="Canova L."/>
            <person name="Gianfranceschi L."/>
            <person name="Horner D.S."/>
            <person name="Saino N."/>
        </authorList>
    </citation>
    <scope>NUCLEOTIDE SEQUENCE [LARGE SCALE GENOMIC DNA]</scope>
    <source>
        <strain evidence="1">Chelidonia</strain>
        <tissue evidence="1">Blood</tissue>
    </source>
</reference>
<protein>
    <submittedName>
        <fullName evidence="1">Uncharacterized protein</fullName>
    </submittedName>
</protein>
<evidence type="ECO:0000313" key="1">
    <source>
        <dbReference type="EMBL" id="RMB89883.1"/>
    </source>
</evidence>
<comment type="caution">
    <text evidence="1">The sequence shown here is derived from an EMBL/GenBank/DDBJ whole genome shotgun (WGS) entry which is preliminary data.</text>
</comment>